<evidence type="ECO:0000313" key="3">
    <source>
        <dbReference type="EMBL" id="MFD1609799.1"/>
    </source>
</evidence>
<dbReference type="InterPro" id="IPR003029">
    <property type="entry name" value="S1_domain"/>
</dbReference>
<evidence type="ECO:0000313" key="4">
    <source>
        <dbReference type="Proteomes" id="UP001597221"/>
    </source>
</evidence>
<dbReference type="EMBL" id="JBHUDE010000163">
    <property type="protein sequence ID" value="MFD1609799.1"/>
    <property type="molecule type" value="Genomic_DNA"/>
</dbReference>
<dbReference type="SUPFAM" id="SSF50249">
    <property type="entry name" value="Nucleic acid-binding proteins"/>
    <property type="match status" value="1"/>
</dbReference>
<reference evidence="4" key="1">
    <citation type="journal article" date="2019" name="Int. J. Syst. Evol. Microbiol.">
        <title>The Global Catalogue of Microorganisms (GCM) 10K type strain sequencing project: providing services to taxonomists for standard genome sequencing and annotation.</title>
        <authorList>
            <consortium name="The Broad Institute Genomics Platform"/>
            <consortium name="The Broad Institute Genome Sequencing Center for Infectious Disease"/>
            <person name="Wu L."/>
            <person name="Ma J."/>
        </authorList>
    </citation>
    <scope>NUCLEOTIDE SEQUENCE [LARGE SCALE GENOMIC DNA]</scope>
    <source>
        <strain evidence="4">CGMCC 1.12376</strain>
    </source>
</reference>
<evidence type="ECO:0000256" key="1">
    <source>
        <dbReference type="SAM" id="MobiDB-lite"/>
    </source>
</evidence>
<dbReference type="GO" id="GO:0005840">
    <property type="term" value="C:ribosome"/>
    <property type="evidence" value="ECO:0007669"/>
    <property type="project" value="UniProtKB-KW"/>
</dbReference>
<name>A0ABW4HY82_9BACI</name>
<proteinExistence type="predicted"/>
<keyword evidence="3" id="KW-0689">Ribosomal protein</keyword>
<sequence>MAIMDNFESWETDDQLEFLTKARRENSILKGHVHSLQDLDTSTVKRENNNTGENDEESATPNMQILQIMLENGTYVYCTSEEFSEYPHRTLLGFVGTIQDLVITDINLETKVALASVRRADEIAKRAFIEELNELTASNQLGSKTYEGVVRGVDPVRNTIYVRIKGADCRMSPNEWDWSHYYNWEIPDMVQRGETIKVKVMDYDKENDVIRVSRKATLRDPYEKLSSLRNARAISGVVVKVHPIHGIFVQIEKGLDAKGMKLPHLPEPVVGDIVSCTIESVDLKKRHCKVMIRNYPNGKRERTDATAFMFNM</sequence>
<dbReference type="PROSITE" id="PS50126">
    <property type="entry name" value="S1"/>
    <property type="match status" value="1"/>
</dbReference>
<protein>
    <submittedName>
        <fullName evidence="3">30S ribosomal protein S1</fullName>
    </submittedName>
</protein>
<dbReference type="InterPro" id="IPR012340">
    <property type="entry name" value="NA-bd_OB-fold"/>
</dbReference>
<dbReference type="RefSeq" id="WP_379599296.1">
    <property type="nucleotide sequence ID" value="NZ_JBHUDE010000163.1"/>
</dbReference>
<feature type="domain" description="S1 motif" evidence="2">
    <location>
        <begin position="143"/>
        <end position="215"/>
    </location>
</feature>
<keyword evidence="4" id="KW-1185">Reference proteome</keyword>
<gene>
    <name evidence="3" type="ORF">ACFSBH_19455</name>
</gene>
<accession>A0ABW4HY82</accession>
<dbReference type="Gene3D" id="2.40.50.140">
    <property type="entry name" value="Nucleic acid-binding proteins"/>
    <property type="match status" value="1"/>
</dbReference>
<keyword evidence="3" id="KW-0687">Ribonucleoprotein</keyword>
<feature type="region of interest" description="Disordered" evidence="1">
    <location>
        <begin position="39"/>
        <end position="60"/>
    </location>
</feature>
<dbReference type="SMART" id="SM00316">
    <property type="entry name" value="S1"/>
    <property type="match status" value="2"/>
</dbReference>
<organism evidence="3 4">
    <name type="scientific">Oceanobacillus luteolus</name>
    <dbReference type="NCBI Taxonomy" id="1274358"/>
    <lineage>
        <taxon>Bacteria</taxon>
        <taxon>Bacillati</taxon>
        <taxon>Bacillota</taxon>
        <taxon>Bacilli</taxon>
        <taxon>Bacillales</taxon>
        <taxon>Bacillaceae</taxon>
        <taxon>Oceanobacillus</taxon>
    </lineage>
</organism>
<dbReference type="Proteomes" id="UP001597221">
    <property type="component" value="Unassembled WGS sequence"/>
</dbReference>
<evidence type="ECO:0000259" key="2">
    <source>
        <dbReference type="PROSITE" id="PS50126"/>
    </source>
</evidence>
<comment type="caution">
    <text evidence="3">The sequence shown here is derived from an EMBL/GenBank/DDBJ whole genome shotgun (WGS) entry which is preliminary data.</text>
</comment>